<evidence type="ECO:0000256" key="1">
    <source>
        <dbReference type="SAM" id="Coils"/>
    </source>
</evidence>
<protein>
    <submittedName>
        <fullName evidence="2">Uncharacterized protein</fullName>
    </submittedName>
</protein>
<keyword evidence="1" id="KW-0175">Coiled coil</keyword>
<proteinExistence type="predicted"/>
<feature type="coiled-coil region" evidence="1">
    <location>
        <begin position="252"/>
        <end position="286"/>
    </location>
</feature>
<organism evidence="2">
    <name type="scientific">viral metagenome</name>
    <dbReference type="NCBI Taxonomy" id="1070528"/>
    <lineage>
        <taxon>unclassified sequences</taxon>
        <taxon>metagenomes</taxon>
        <taxon>organismal metagenomes</taxon>
    </lineage>
</organism>
<accession>A0A6C0IED5</accession>
<reference evidence="2" key="1">
    <citation type="journal article" date="2020" name="Nature">
        <title>Giant virus diversity and host interactions through global metagenomics.</title>
        <authorList>
            <person name="Schulz F."/>
            <person name="Roux S."/>
            <person name="Paez-Espino D."/>
            <person name="Jungbluth S."/>
            <person name="Walsh D.A."/>
            <person name="Denef V.J."/>
            <person name="McMahon K.D."/>
            <person name="Konstantinidis K.T."/>
            <person name="Eloe-Fadrosh E.A."/>
            <person name="Kyrpides N.C."/>
            <person name="Woyke T."/>
        </authorList>
    </citation>
    <scope>NUCLEOTIDE SEQUENCE</scope>
    <source>
        <strain evidence="2">GVMAG-M-3300023184-72</strain>
    </source>
</reference>
<sequence>MSVNSFLSKENISTLWDVITDEDIFKFLSKDIQTKVLQVFTQNLKGFFDNEKIKTNVLMDMNKKYMILLLEHIKKIYPQQPNKIKIHDDIIPKSPKEAITYEEIHSDRKSQFDKDLNNRQEDFNNAMSIKVPPVPDFTDKLVEEPIMEMDKIIKEMMMQRNYEIEVINKNVSSTKDDGWLQSQETSIKRGKNTVTTDTDTSTDIDRNNVFNKKNVSWGFNETREYQENDKIMEDNIFKKLKKINNENTTALINDSSELNNFNENKLNNLENQIKILNDRVNLILNILQTK</sequence>
<dbReference type="AlphaFoldDB" id="A0A6C0IED5"/>
<name>A0A6C0IED5_9ZZZZ</name>
<dbReference type="EMBL" id="MN740161">
    <property type="protein sequence ID" value="QHT90970.1"/>
    <property type="molecule type" value="Genomic_DNA"/>
</dbReference>
<evidence type="ECO:0000313" key="2">
    <source>
        <dbReference type="EMBL" id="QHT90970.1"/>
    </source>
</evidence>